<evidence type="ECO:0000256" key="1">
    <source>
        <dbReference type="ARBA" id="ARBA00023125"/>
    </source>
</evidence>
<name>A0A537LNB6_9BACT</name>
<proteinExistence type="predicted"/>
<dbReference type="Pfam" id="PF13411">
    <property type="entry name" value="MerR_1"/>
    <property type="match status" value="1"/>
</dbReference>
<accession>A0A537LNB6</accession>
<dbReference type="AlphaFoldDB" id="A0A537LNB6"/>
<dbReference type="Gene3D" id="1.10.1660.10">
    <property type="match status" value="1"/>
</dbReference>
<dbReference type="PANTHER" id="PTHR30204:SF58">
    <property type="entry name" value="HTH-TYPE TRANSCRIPTIONAL REGULATOR YFMP"/>
    <property type="match status" value="1"/>
</dbReference>
<keyword evidence="1" id="KW-0238">DNA-binding</keyword>
<sequence length="105" mass="12577">MRSRRDDLPVYVISVAADLLGLHPRTLRIYEEKGLVQPARRNHQRLYSERDLERVRMIRRMTQEMGLNLAGVRVLMEIHERIELRGSKDAVSWVFERTVRRRRVP</sequence>
<feature type="domain" description="HTH merR-type" evidence="2">
    <location>
        <begin position="10"/>
        <end position="78"/>
    </location>
</feature>
<protein>
    <submittedName>
        <fullName evidence="3">MerR family transcriptional regulator</fullName>
    </submittedName>
</protein>
<dbReference type="EMBL" id="VBAI01000158">
    <property type="protein sequence ID" value="TMJ09486.1"/>
    <property type="molecule type" value="Genomic_DNA"/>
</dbReference>
<evidence type="ECO:0000259" key="2">
    <source>
        <dbReference type="PROSITE" id="PS50937"/>
    </source>
</evidence>
<dbReference type="PROSITE" id="PS00552">
    <property type="entry name" value="HTH_MERR_1"/>
    <property type="match status" value="1"/>
</dbReference>
<dbReference type="InterPro" id="IPR047057">
    <property type="entry name" value="MerR_fam"/>
</dbReference>
<dbReference type="GO" id="GO:0003677">
    <property type="term" value="F:DNA binding"/>
    <property type="evidence" value="ECO:0007669"/>
    <property type="project" value="UniProtKB-KW"/>
</dbReference>
<dbReference type="PANTHER" id="PTHR30204">
    <property type="entry name" value="REDOX-CYCLING DRUG-SENSING TRANSCRIPTIONAL ACTIVATOR SOXR"/>
    <property type="match status" value="1"/>
</dbReference>
<evidence type="ECO:0000313" key="3">
    <source>
        <dbReference type="EMBL" id="TMJ09486.1"/>
    </source>
</evidence>
<evidence type="ECO:0000313" key="4">
    <source>
        <dbReference type="Proteomes" id="UP000315217"/>
    </source>
</evidence>
<reference evidence="3 4" key="1">
    <citation type="journal article" date="2019" name="Nat. Microbiol.">
        <title>Mediterranean grassland soil C-N compound turnover is dependent on rainfall and depth, and is mediated by genomically divergent microorganisms.</title>
        <authorList>
            <person name="Diamond S."/>
            <person name="Andeer P.F."/>
            <person name="Li Z."/>
            <person name="Crits-Christoph A."/>
            <person name="Burstein D."/>
            <person name="Anantharaman K."/>
            <person name="Lane K.R."/>
            <person name="Thomas B.C."/>
            <person name="Pan C."/>
            <person name="Northen T.R."/>
            <person name="Banfield J.F."/>
        </authorList>
    </citation>
    <scope>NUCLEOTIDE SEQUENCE [LARGE SCALE GENOMIC DNA]</scope>
    <source>
        <strain evidence="3">NP_1</strain>
    </source>
</reference>
<dbReference type="InterPro" id="IPR009061">
    <property type="entry name" value="DNA-bd_dom_put_sf"/>
</dbReference>
<comment type="caution">
    <text evidence="3">The sequence shown here is derived from an EMBL/GenBank/DDBJ whole genome shotgun (WGS) entry which is preliminary data.</text>
</comment>
<organism evidence="3 4">
    <name type="scientific">Candidatus Segetimicrobium genomatis</name>
    <dbReference type="NCBI Taxonomy" id="2569760"/>
    <lineage>
        <taxon>Bacteria</taxon>
        <taxon>Bacillati</taxon>
        <taxon>Candidatus Sysuimicrobiota</taxon>
        <taxon>Candidatus Sysuimicrobiia</taxon>
        <taxon>Candidatus Sysuimicrobiales</taxon>
        <taxon>Candidatus Segetimicrobiaceae</taxon>
        <taxon>Candidatus Segetimicrobium</taxon>
    </lineage>
</organism>
<dbReference type="SUPFAM" id="SSF46955">
    <property type="entry name" value="Putative DNA-binding domain"/>
    <property type="match status" value="1"/>
</dbReference>
<gene>
    <name evidence="3" type="ORF">E6G98_09435</name>
</gene>
<dbReference type="GO" id="GO:0003700">
    <property type="term" value="F:DNA-binding transcription factor activity"/>
    <property type="evidence" value="ECO:0007669"/>
    <property type="project" value="InterPro"/>
</dbReference>
<dbReference type="SMART" id="SM00422">
    <property type="entry name" value="HTH_MERR"/>
    <property type="match status" value="1"/>
</dbReference>
<dbReference type="InterPro" id="IPR000551">
    <property type="entry name" value="MerR-type_HTH_dom"/>
</dbReference>
<dbReference type="Proteomes" id="UP000315217">
    <property type="component" value="Unassembled WGS sequence"/>
</dbReference>
<dbReference type="PROSITE" id="PS50937">
    <property type="entry name" value="HTH_MERR_2"/>
    <property type="match status" value="1"/>
</dbReference>